<feature type="domain" description="Subtilisin-like protease fibronectin type-III" evidence="13">
    <location>
        <begin position="677"/>
        <end position="776"/>
    </location>
</feature>
<dbReference type="InterPro" id="IPR037045">
    <property type="entry name" value="S8pro/Inhibitor_I9_sf"/>
</dbReference>
<dbReference type="Gene3D" id="3.30.70.80">
    <property type="entry name" value="Peptidase S8 propeptide/proteinase inhibitor I9"/>
    <property type="match status" value="1"/>
</dbReference>
<dbReference type="PROSITE" id="PS51892">
    <property type="entry name" value="SUBTILASE"/>
    <property type="match status" value="1"/>
</dbReference>
<evidence type="ECO:0000256" key="6">
    <source>
        <dbReference type="ARBA" id="ARBA00023180"/>
    </source>
</evidence>
<dbReference type="InterPro" id="IPR036852">
    <property type="entry name" value="Peptidase_S8/S53_dom_sf"/>
</dbReference>
<proteinExistence type="inferred from homology"/>
<dbReference type="FunFam" id="2.60.40.2310:FF:000001">
    <property type="entry name" value="Subtilisin-like protease SBT1.5"/>
    <property type="match status" value="1"/>
</dbReference>
<comment type="caution">
    <text evidence="14">The sequence shown here is derived from an EMBL/GenBank/DDBJ whole genome shotgun (WGS) entry which is preliminary data.</text>
</comment>
<evidence type="ECO:0000256" key="3">
    <source>
        <dbReference type="ARBA" id="ARBA00022729"/>
    </source>
</evidence>
<evidence type="ECO:0000256" key="9">
    <source>
        <dbReference type="SAM" id="SignalP"/>
    </source>
</evidence>
<dbReference type="CDD" id="cd04852">
    <property type="entry name" value="Peptidases_S8_3"/>
    <property type="match status" value="1"/>
</dbReference>
<dbReference type="GO" id="GO:0004252">
    <property type="term" value="F:serine-type endopeptidase activity"/>
    <property type="evidence" value="ECO:0007669"/>
    <property type="project" value="UniProtKB-UniRule"/>
</dbReference>
<dbReference type="Pfam" id="PF00082">
    <property type="entry name" value="Peptidase_S8"/>
    <property type="match status" value="1"/>
</dbReference>
<evidence type="ECO:0000259" key="13">
    <source>
        <dbReference type="Pfam" id="PF17766"/>
    </source>
</evidence>
<dbReference type="InterPro" id="IPR023828">
    <property type="entry name" value="Peptidase_S8_Ser-AS"/>
</dbReference>
<dbReference type="InterPro" id="IPR041469">
    <property type="entry name" value="Subtilisin-like_FN3"/>
</dbReference>
<keyword evidence="15" id="KW-1185">Reference proteome</keyword>
<dbReference type="InterPro" id="IPR046450">
    <property type="entry name" value="PA_dom_sf"/>
</dbReference>
<dbReference type="Proteomes" id="UP001630127">
    <property type="component" value="Unassembled WGS sequence"/>
</dbReference>
<dbReference type="Gene3D" id="3.50.30.30">
    <property type="match status" value="1"/>
</dbReference>
<evidence type="ECO:0008006" key="16">
    <source>
        <dbReference type="Google" id="ProtNLM"/>
    </source>
</evidence>
<feature type="active site" description="Charge relay system" evidence="7 8">
    <location>
        <position position="155"/>
    </location>
</feature>
<protein>
    <recommendedName>
        <fullName evidence="16">Subtilisin-like protease</fullName>
    </recommendedName>
</protein>
<dbReference type="FunFam" id="3.30.70.80:FF:000002">
    <property type="entry name" value="Subtilisin-like protease SBT5.3"/>
    <property type="match status" value="1"/>
</dbReference>
<evidence type="ECO:0000313" key="15">
    <source>
        <dbReference type="Proteomes" id="UP001630127"/>
    </source>
</evidence>
<feature type="domain" description="Peptidase S8/S53" evidence="10">
    <location>
        <begin position="146"/>
        <end position="600"/>
    </location>
</feature>
<dbReference type="SUPFAM" id="SSF52743">
    <property type="entry name" value="Subtilisin-like"/>
    <property type="match status" value="1"/>
</dbReference>
<name>A0ABD2ZID7_9GENT</name>
<feature type="domain" description="PA" evidence="11">
    <location>
        <begin position="403"/>
        <end position="476"/>
    </location>
</feature>
<dbReference type="Gene3D" id="2.60.40.2310">
    <property type="match status" value="1"/>
</dbReference>
<evidence type="ECO:0000259" key="12">
    <source>
        <dbReference type="Pfam" id="PF05922"/>
    </source>
</evidence>
<feature type="active site" description="Charge relay system" evidence="7 8">
    <location>
        <position position="224"/>
    </location>
</feature>
<evidence type="ECO:0000259" key="11">
    <source>
        <dbReference type="Pfam" id="PF02225"/>
    </source>
</evidence>
<evidence type="ECO:0000256" key="5">
    <source>
        <dbReference type="ARBA" id="ARBA00022825"/>
    </source>
</evidence>
<dbReference type="InterPro" id="IPR034197">
    <property type="entry name" value="Peptidases_S8_3"/>
</dbReference>
<dbReference type="GO" id="GO:0006508">
    <property type="term" value="P:proteolysis"/>
    <property type="evidence" value="ECO:0007669"/>
    <property type="project" value="UniProtKB-KW"/>
</dbReference>
<dbReference type="InterPro" id="IPR003137">
    <property type="entry name" value="PA_domain"/>
</dbReference>
<dbReference type="PANTHER" id="PTHR10795">
    <property type="entry name" value="PROPROTEIN CONVERTASE SUBTILISIN/KEXIN"/>
    <property type="match status" value="1"/>
</dbReference>
<feature type="domain" description="Inhibitor I9" evidence="12">
    <location>
        <begin position="32"/>
        <end position="117"/>
    </location>
</feature>
<dbReference type="AlphaFoldDB" id="A0ABD2ZID7"/>
<evidence type="ECO:0000256" key="7">
    <source>
        <dbReference type="PIRSR" id="PIRSR615500-1"/>
    </source>
</evidence>
<evidence type="ECO:0000313" key="14">
    <source>
        <dbReference type="EMBL" id="KAL3519246.1"/>
    </source>
</evidence>
<keyword evidence="6" id="KW-0325">Glycoprotein</keyword>
<dbReference type="EMBL" id="JBJUIK010000008">
    <property type="protein sequence ID" value="KAL3519246.1"/>
    <property type="molecule type" value="Genomic_DNA"/>
</dbReference>
<organism evidence="14 15">
    <name type="scientific">Cinchona calisaya</name>
    <dbReference type="NCBI Taxonomy" id="153742"/>
    <lineage>
        <taxon>Eukaryota</taxon>
        <taxon>Viridiplantae</taxon>
        <taxon>Streptophyta</taxon>
        <taxon>Embryophyta</taxon>
        <taxon>Tracheophyta</taxon>
        <taxon>Spermatophyta</taxon>
        <taxon>Magnoliopsida</taxon>
        <taxon>eudicotyledons</taxon>
        <taxon>Gunneridae</taxon>
        <taxon>Pentapetalae</taxon>
        <taxon>asterids</taxon>
        <taxon>lamiids</taxon>
        <taxon>Gentianales</taxon>
        <taxon>Rubiaceae</taxon>
        <taxon>Cinchonoideae</taxon>
        <taxon>Cinchoneae</taxon>
        <taxon>Cinchona</taxon>
    </lineage>
</organism>
<comment type="similarity">
    <text evidence="1 8">Belongs to the peptidase S8 family.</text>
</comment>
<evidence type="ECO:0000256" key="4">
    <source>
        <dbReference type="ARBA" id="ARBA00022801"/>
    </source>
</evidence>
<dbReference type="FunFam" id="3.50.30.30:FF:000005">
    <property type="entry name" value="subtilisin-like protease SBT1.5"/>
    <property type="match status" value="1"/>
</dbReference>
<evidence type="ECO:0000256" key="1">
    <source>
        <dbReference type="ARBA" id="ARBA00011073"/>
    </source>
</evidence>
<dbReference type="InterPro" id="IPR045051">
    <property type="entry name" value="SBT"/>
</dbReference>
<dbReference type="FunFam" id="3.40.50.200:FF:000006">
    <property type="entry name" value="Subtilisin-like protease SBT1.5"/>
    <property type="match status" value="1"/>
</dbReference>
<gene>
    <name evidence="14" type="ORF">ACH5RR_017395</name>
</gene>
<evidence type="ECO:0000256" key="2">
    <source>
        <dbReference type="ARBA" id="ARBA00022670"/>
    </source>
</evidence>
<feature type="active site" description="Charge relay system" evidence="7 8">
    <location>
        <position position="561"/>
    </location>
</feature>
<evidence type="ECO:0000259" key="10">
    <source>
        <dbReference type="Pfam" id="PF00082"/>
    </source>
</evidence>
<dbReference type="SUPFAM" id="SSF52025">
    <property type="entry name" value="PA domain"/>
    <property type="match status" value="1"/>
</dbReference>
<dbReference type="InterPro" id="IPR015500">
    <property type="entry name" value="Peptidase_S8_subtilisin-rel"/>
</dbReference>
<feature type="signal peptide" evidence="9">
    <location>
        <begin position="1"/>
        <end position="28"/>
    </location>
</feature>
<reference evidence="14 15" key="1">
    <citation type="submission" date="2024-11" db="EMBL/GenBank/DDBJ databases">
        <title>A near-complete genome assembly of Cinchona calisaya.</title>
        <authorList>
            <person name="Lian D.C."/>
            <person name="Zhao X.W."/>
            <person name="Wei L."/>
        </authorList>
    </citation>
    <scope>NUCLEOTIDE SEQUENCE [LARGE SCALE GENOMIC DNA]</scope>
    <source>
        <tissue evidence="14">Nenye</tissue>
    </source>
</reference>
<keyword evidence="3 9" id="KW-0732">Signal</keyword>
<dbReference type="CDD" id="cd02120">
    <property type="entry name" value="PA_subtilisin_like"/>
    <property type="match status" value="1"/>
</dbReference>
<feature type="chain" id="PRO_5044832125" description="Subtilisin-like protease" evidence="9">
    <location>
        <begin position="29"/>
        <end position="782"/>
    </location>
</feature>
<dbReference type="Pfam" id="PF05922">
    <property type="entry name" value="Inhibitor_I9"/>
    <property type="match status" value="1"/>
</dbReference>
<dbReference type="InterPro" id="IPR010259">
    <property type="entry name" value="S8pro/Inhibitor_I9"/>
</dbReference>
<dbReference type="PROSITE" id="PS00138">
    <property type="entry name" value="SUBTILASE_SER"/>
    <property type="match status" value="1"/>
</dbReference>
<sequence>MTIMFSSKVSNLLLLLFISFLAFQQVLALKQSYIVYLGGHSHGPEITLDDLQRVTDSHHDFLASFLGSKEHAKDAIFYSYQRHINGFAAILEEEDASKIAKHPDVISVFLNRGKKLHTTHSWDFLMLENRNGVVNRKSLWRKANFGKDVIIATLDTGVWPESRSFSGKGFGPIPSKWKGVCENATSVPCNRKLIGTRYFNKGYVALRGKPLPPSLNTARDHVGHGTHTLSTAGGNFVAGANVLGVANGTAKGGSPKARVAAYKVCWPPVGLSECADADILQAFDVAIDDGVDVISVSLGGEPLPYYEDGIAIGSFHALQKNVVVVCSAGNSGPIPGTVSNVAPWFITVGASTMDRQFQASVQLPNHLILKGASLSQALPEKKFYPLIRADQAKASNASIHDAKLCIGGTLDKRKAEGKILVCLRGENDRVDKGYQAAMVGAAGMILANDNTTGNEIIADPHFLPAVQITYKDGLKLFAYMNSTIDPKGYIQPPETIVPVKPAPMMAAFSSRGPNIIAPHILKPDITAPGVNVLAAYSEEVSPTDEDYDKRRTLFNTLSGTSMSCPHISGIVGLLKTLHPDWSPAAIRSAIMTTARSRDNTVKPMLDSFDYKRATPFGYGSGHVRPNRAADPGLVYDLTVKDHLDFLCAMGYNQKEIGLLYPYGHKCPGPHKKFNLADFNYPSISVPDLNATNNTQVTLTRRLKNVGTPGTYFAHIRKPAGVWVTVDPPTLTFEKIGQEKSFKLTLKAKAHMHVGSDKFGELTWSDGHHYVRSPIVVAAPLLP</sequence>
<dbReference type="Gene3D" id="3.40.50.200">
    <property type="entry name" value="Peptidase S8/S53 domain"/>
    <property type="match status" value="1"/>
</dbReference>
<dbReference type="PRINTS" id="PR00723">
    <property type="entry name" value="SUBTILISIN"/>
</dbReference>
<evidence type="ECO:0000256" key="8">
    <source>
        <dbReference type="PROSITE-ProRule" id="PRU01240"/>
    </source>
</evidence>
<keyword evidence="4 8" id="KW-0378">Hydrolase</keyword>
<dbReference type="Pfam" id="PF17766">
    <property type="entry name" value="fn3_6"/>
    <property type="match status" value="1"/>
</dbReference>
<dbReference type="Pfam" id="PF02225">
    <property type="entry name" value="PA"/>
    <property type="match status" value="1"/>
</dbReference>
<keyword evidence="2 8" id="KW-0645">Protease</keyword>
<dbReference type="InterPro" id="IPR000209">
    <property type="entry name" value="Peptidase_S8/S53_dom"/>
</dbReference>
<keyword evidence="5 8" id="KW-0720">Serine protease</keyword>
<accession>A0ABD2ZID7</accession>